<keyword evidence="2" id="KW-1185">Reference proteome</keyword>
<gene>
    <name evidence="1" type="ORF">PENTCL1PPCAC_24573</name>
</gene>
<name>A0AAV5U7L0_9BILA</name>
<sequence>NLTQPLPPAQNQQIKDFVNSLNVSENLEKLRLNEEMASQKLRRSLTQPPVKILFKDLFNSSVNVTAELKTLGLNDKMADAVANAQVTQAFFVNAMNETSRYANTDTSLFGVFGILLDTVELFCKPEKFDASFILPPSTLPLTPEDRKSLCNVYVTDLGSSNLASAISGGGVIDKIFPGLGNEIWMRGYDFAKKFGNGPFGKFLKNLTSFKDTKSIISAITCGQDVDPNTMEQSMKGNKEKVHTVFDSLRDFIMNYVMEVPPGKAGKTNDTDCYGIPIREANCSFASNVLFQQVLPMLQGRILVAPAGPLVDRLIEKLNDPLRYADFFATLVPQYAEIATALQDAI</sequence>
<feature type="non-terminal residue" evidence="1">
    <location>
        <position position="1"/>
    </location>
</feature>
<reference evidence="1" key="1">
    <citation type="submission" date="2023-10" db="EMBL/GenBank/DDBJ databases">
        <title>Genome assembly of Pristionchus species.</title>
        <authorList>
            <person name="Yoshida K."/>
            <person name="Sommer R.J."/>
        </authorList>
    </citation>
    <scope>NUCLEOTIDE SEQUENCE</scope>
    <source>
        <strain evidence="1">RS0144</strain>
    </source>
</reference>
<accession>A0AAV5U7L0</accession>
<proteinExistence type="predicted"/>
<dbReference type="AlphaFoldDB" id="A0AAV5U7L0"/>
<evidence type="ECO:0000313" key="1">
    <source>
        <dbReference type="EMBL" id="GMT02399.1"/>
    </source>
</evidence>
<feature type="non-terminal residue" evidence="1">
    <location>
        <position position="345"/>
    </location>
</feature>
<comment type="caution">
    <text evidence="1">The sequence shown here is derived from an EMBL/GenBank/DDBJ whole genome shotgun (WGS) entry which is preliminary data.</text>
</comment>
<dbReference type="Proteomes" id="UP001432027">
    <property type="component" value="Unassembled WGS sequence"/>
</dbReference>
<protein>
    <submittedName>
        <fullName evidence="1">Uncharacterized protein</fullName>
    </submittedName>
</protein>
<evidence type="ECO:0000313" key="2">
    <source>
        <dbReference type="Proteomes" id="UP001432027"/>
    </source>
</evidence>
<organism evidence="1 2">
    <name type="scientific">Pristionchus entomophagus</name>
    <dbReference type="NCBI Taxonomy" id="358040"/>
    <lineage>
        <taxon>Eukaryota</taxon>
        <taxon>Metazoa</taxon>
        <taxon>Ecdysozoa</taxon>
        <taxon>Nematoda</taxon>
        <taxon>Chromadorea</taxon>
        <taxon>Rhabditida</taxon>
        <taxon>Rhabditina</taxon>
        <taxon>Diplogasteromorpha</taxon>
        <taxon>Diplogasteroidea</taxon>
        <taxon>Neodiplogasteridae</taxon>
        <taxon>Pristionchus</taxon>
    </lineage>
</organism>
<dbReference type="EMBL" id="BTSX01000005">
    <property type="protein sequence ID" value="GMT02399.1"/>
    <property type="molecule type" value="Genomic_DNA"/>
</dbReference>